<protein>
    <submittedName>
        <fullName evidence="2">DUF2213 domain-containing protein</fullName>
    </submittedName>
</protein>
<feature type="region of interest" description="Disordered" evidence="1">
    <location>
        <begin position="230"/>
        <end position="266"/>
    </location>
</feature>
<feature type="compositionally biased region" description="Basic and acidic residues" evidence="1">
    <location>
        <begin position="242"/>
        <end position="261"/>
    </location>
</feature>
<feature type="region of interest" description="Disordered" evidence="1">
    <location>
        <begin position="308"/>
        <end position="344"/>
    </location>
</feature>
<keyword evidence="3" id="KW-1185">Reference proteome</keyword>
<proteinExistence type="predicted"/>
<name>A0ABV4UVV1_9BACL</name>
<accession>A0ABV4UVV1</accession>
<dbReference type="Proteomes" id="UP001575622">
    <property type="component" value="Unassembled WGS sequence"/>
</dbReference>
<feature type="region of interest" description="Disordered" evidence="1">
    <location>
        <begin position="173"/>
        <end position="195"/>
    </location>
</feature>
<dbReference type="PIRSF" id="PIRSF029215">
    <property type="entry name" value="UCP029215"/>
    <property type="match status" value="1"/>
</dbReference>
<feature type="region of interest" description="Disordered" evidence="1">
    <location>
        <begin position="385"/>
        <end position="432"/>
    </location>
</feature>
<evidence type="ECO:0000313" key="2">
    <source>
        <dbReference type="EMBL" id="MFB0841790.1"/>
    </source>
</evidence>
<organism evidence="2 3">
    <name type="scientific">Paenibacillus oleatilyticus</name>
    <dbReference type="NCBI Taxonomy" id="2594886"/>
    <lineage>
        <taxon>Bacteria</taxon>
        <taxon>Bacillati</taxon>
        <taxon>Bacillota</taxon>
        <taxon>Bacilli</taxon>
        <taxon>Bacillales</taxon>
        <taxon>Paenibacillaceae</taxon>
        <taxon>Paenibacillus</taxon>
    </lineage>
</organism>
<dbReference type="Pfam" id="PF09979">
    <property type="entry name" value="DUF2213"/>
    <property type="match status" value="1"/>
</dbReference>
<comment type="caution">
    <text evidence="2">The sequence shown here is derived from an EMBL/GenBank/DDBJ whole genome shotgun (WGS) entry which is preliminary data.</text>
</comment>
<gene>
    <name evidence="2" type="ORF">ACEU3E_06395</name>
</gene>
<dbReference type="EMBL" id="JBHDLN010000003">
    <property type="protein sequence ID" value="MFB0841790.1"/>
    <property type="molecule type" value="Genomic_DNA"/>
</dbReference>
<evidence type="ECO:0000256" key="1">
    <source>
        <dbReference type="SAM" id="MobiDB-lite"/>
    </source>
</evidence>
<evidence type="ECO:0000313" key="3">
    <source>
        <dbReference type="Proteomes" id="UP001575622"/>
    </source>
</evidence>
<feature type="compositionally biased region" description="Basic and acidic residues" evidence="1">
    <location>
        <begin position="415"/>
        <end position="425"/>
    </location>
</feature>
<dbReference type="InterPro" id="IPR016913">
    <property type="entry name" value="UCP029215"/>
</dbReference>
<dbReference type="RefSeq" id="WP_373949428.1">
    <property type="nucleotide sequence ID" value="NZ_JBHDLN010000003.1"/>
</dbReference>
<sequence length="432" mass="47323">MRAYYGSRFSPNMTETPEGFLICHNVPIARTGWYEYLGEEIGAEPGKIARVYRGPEEVFSPAAMASFEGKVVTDEHPLVAVTPDNATRYAKGVVQNVRQGSGSDADLLMADLVVYDQMLIDEIQEGKREVSCGYDCLYEAMEDGMYRQKQICGNHVAVVKSGRAGDRVAIQDSKTQKVEGATEMPKKNALPKKKPSRVTDWLASVGFKQFAIDAEPEDIKEAVDALVEERNSAANDEGAEPVAKKAGSDEGTAESEKKETSDNQDPAIHALAQQVAKLTELVTRLTENDTKEASPEDVIDAEIAKLEGEQAADDEEESHTVPVEHMDEEGPVTDPEDRPKSALTGDNAYKIQLLKSIKPILAEISDPAERKRVVDAAIASFKGKPSRNTYAAIEKNRKKPVNDTSKSQAAADHSNLGREIAEKFNPHYKKQA</sequence>
<reference evidence="2 3" key="1">
    <citation type="submission" date="2024-09" db="EMBL/GenBank/DDBJ databases">
        <authorList>
            <person name="Makale K.P.P."/>
            <person name="Makhzoum A."/>
            <person name="Rantong G."/>
            <person name="Rahube T.O."/>
        </authorList>
    </citation>
    <scope>NUCLEOTIDE SEQUENCE [LARGE SCALE GENOMIC DNA]</scope>
    <source>
        <strain evidence="2 3">KM_D13</strain>
    </source>
</reference>